<proteinExistence type="predicted"/>
<dbReference type="Proteomes" id="UP000403266">
    <property type="component" value="Unassembled WGS sequence"/>
</dbReference>
<evidence type="ECO:0000313" key="2">
    <source>
        <dbReference type="Proteomes" id="UP000403266"/>
    </source>
</evidence>
<reference evidence="1 2" key="1">
    <citation type="journal article" date="2019" name="Syst. Appl. Microbiol.">
        <title>Microvirga tunisiensis sp. nov., a root nodule symbiotic bacterium isolated from Lupinus micranthus and L. luteus grown in Northern Tunisia.</title>
        <authorList>
            <person name="Msaddak A."/>
            <person name="Rejili M."/>
            <person name="Duran D."/>
            <person name="Mars M."/>
            <person name="Palacios J.M."/>
            <person name="Ruiz-Argueso T."/>
            <person name="Rey L."/>
            <person name="Imperial J."/>
        </authorList>
    </citation>
    <scope>NUCLEOTIDE SEQUENCE [LARGE SCALE GENOMIC DNA]</scope>
    <source>
        <strain evidence="1 2">Lmie10</strain>
    </source>
</reference>
<keyword evidence="2" id="KW-1185">Reference proteome</keyword>
<gene>
    <name evidence="1" type="ORF">FS320_36015</name>
</gene>
<protein>
    <submittedName>
        <fullName evidence="1">Uncharacterized protein</fullName>
    </submittedName>
</protein>
<dbReference type="EMBL" id="VOSK01000342">
    <property type="protein sequence ID" value="MPR30305.1"/>
    <property type="molecule type" value="Genomic_DNA"/>
</dbReference>
<name>A0A5N7MTI4_9HYPH</name>
<accession>A0A5N7MTI4</accession>
<comment type="caution">
    <text evidence="1">The sequence shown here is derived from an EMBL/GenBank/DDBJ whole genome shotgun (WGS) entry which is preliminary data.</text>
</comment>
<evidence type="ECO:0000313" key="1">
    <source>
        <dbReference type="EMBL" id="MPR30305.1"/>
    </source>
</evidence>
<dbReference type="AlphaFoldDB" id="A0A5N7MTI4"/>
<sequence>MKDFVRRLFPDAHGLMGTLARLPDKPLSIQDYQTLVELHTLPEHRTRAAVLRHLPNIPEHAIQTIRVLPARYVCLPVLNRLRSVEQATDFVRAVELIKRVNMGVTDGNLRKSLDALRPGTPLRNWITRWLEKATNFWVPVPFVDPSEMILLQSADAMRDAAKRFENCLEGKIVQCALGRVLYVEYLPTPCIIQLESLSDGWVFESVHGVKNTSVDPATTQLVLKKLHACGVQIPARHWQAVRFNRVARLARVLDPFRDQVDLIDNELASLDGRMFDAA</sequence>
<organism evidence="1 2">
    <name type="scientific">Microvirga tunisiensis</name>
    <dbReference type="NCBI Taxonomy" id="2108360"/>
    <lineage>
        <taxon>Bacteria</taxon>
        <taxon>Pseudomonadati</taxon>
        <taxon>Pseudomonadota</taxon>
        <taxon>Alphaproteobacteria</taxon>
        <taxon>Hyphomicrobiales</taxon>
        <taxon>Methylobacteriaceae</taxon>
        <taxon>Microvirga</taxon>
    </lineage>
</organism>
<dbReference type="RefSeq" id="WP_152717154.1">
    <property type="nucleotide sequence ID" value="NZ_VOSJ01000371.1"/>
</dbReference>
<dbReference type="OrthoDB" id="7977794at2"/>